<dbReference type="Proteomes" id="UP000484255">
    <property type="component" value="Unassembled WGS sequence"/>
</dbReference>
<keyword evidence="3" id="KW-1185">Reference proteome</keyword>
<keyword evidence="1" id="KW-0472">Membrane</keyword>
<comment type="caution">
    <text evidence="2">The sequence shown here is derived from an EMBL/GenBank/DDBJ whole genome shotgun (WGS) entry which is preliminary data.</text>
</comment>
<evidence type="ECO:0000256" key="1">
    <source>
        <dbReference type="SAM" id="Phobius"/>
    </source>
</evidence>
<protein>
    <submittedName>
        <fullName evidence="2">Uncharacterized protein</fullName>
    </submittedName>
</protein>
<sequence length="74" mass="7437">MTPTACPAAPIQPSWAATPAARAPRAVALGLALVLTAGVLASLDRTAERQYLSAQAAACAHPVLAQSDAMAPRS</sequence>
<keyword evidence="1" id="KW-0812">Transmembrane</keyword>
<reference evidence="2 3" key="1">
    <citation type="submission" date="2020-02" db="EMBL/GenBank/DDBJ databases">
        <title>Ideonella bacterium strain TBM-1.</title>
        <authorList>
            <person name="Chen W.-M."/>
        </authorList>
    </citation>
    <scope>NUCLEOTIDE SEQUENCE [LARGE SCALE GENOMIC DNA]</scope>
    <source>
        <strain evidence="2 3">TBM-1</strain>
    </source>
</reference>
<evidence type="ECO:0000313" key="3">
    <source>
        <dbReference type="Proteomes" id="UP000484255"/>
    </source>
</evidence>
<gene>
    <name evidence="2" type="ORF">G3A44_12500</name>
</gene>
<dbReference type="EMBL" id="JAAGOH010000013">
    <property type="protein sequence ID" value="NDY92008.1"/>
    <property type="molecule type" value="Genomic_DNA"/>
</dbReference>
<dbReference type="AlphaFoldDB" id="A0A7C9PHN6"/>
<dbReference type="RefSeq" id="WP_163457851.1">
    <property type="nucleotide sequence ID" value="NZ_JAAGOH010000013.1"/>
</dbReference>
<accession>A0A7C9PHN6</accession>
<organism evidence="2 3">
    <name type="scientific">Ideonella livida</name>
    <dbReference type="NCBI Taxonomy" id="2707176"/>
    <lineage>
        <taxon>Bacteria</taxon>
        <taxon>Pseudomonadati</taxon>
        <taxon>Pseudomonadota</taxon>
        <taxon>Betaproteobacteria</taxon>
        <taxon>Burkholderiales</taxon>
        <taxon>Sphaerotilaceae</taxon>
        <taxon>Ideonella</taxon>
    </lineage>
</organism>
<name>A0A7C9PHN6_9BURK</name>
<proteinExistence type="predicted"/>
<evidence type="ECO:0000313" key="2">
    <source>
        <dbReference type="EMBL" id="NDY92008.1"/>
    </source>
</evidence>
<feature type="transmembrane region" description="Helical" evidence="1">
    <location>
        <begin position="26"/>
        <end position="43"/>
    </location>
</feature>
<keyword evidence="1" id="KW-1133">Transmembrane helix</keyword>